<dbReference type="PANTHER" id="PTHR43133:SF50">
    <property type="entry name" value="ECF RNA POLYMERASE SIGMA FACTOR SIGM"/>
    <property type="match status" value="1"/>
</dbReference>
<keyword evidence="5" id="KW-0804">Transcription</keyword>
<evidence type="ECO:0000259" key="6">
    <source>
        <dbReference type="Pfam" id="PF04542"/>
    </source>
</evidence>
<sequence>MASDQVAASTAALPDESARWTADEALTELYRAHWRALVRLSYLLVRDLPLAEEVVQDAFIAVHRRWRRMADHDQALAYLRVAVVNGSRSTLRRRSVRQRWAAAGGPTAGEPRSLAERAGPSAEDVVLAGARRQAVNDALAKLPTRQREVLVLRYHLGLSESEIAQTLQITRGAVKSHAHRAIAAVRVSLAGLDEGTGAR</sequence>
<protein>
    <submittedName>
        <fullName evidence="8">SigE family RNA polymerase sigma factor</fullName>
    </submittedName>
</protein>
<evidence type="ECO:0000259" key="7">
    <source>
        <dbReference type="Pfam" id="PF08281"/>
    </source>
</evidence>
<dbReference type="PANTHER" id="PTHR43133">
    <property type="entry name" value="RNA POLYMERASE ECF-TYPE SIGMA FACTO"/>
    <property type="match status" value="1"/>
</dbReference>
<evidence type="ECO:0000256" key="3">
    <source>
        <dbReference type="ARBA" id="ARBA00023082"/>
    </source>
</evidence>
<comment type="similarity">
    <text evidence="1">Belongs to the sigma-70 factor family. ECF subfamily.</text>
</comment>
<dbReference type="InterPro" id="IPR013325">
    <property type="entry name" value="RNA_pol_sigma_r2"/>
</dbReference>
<gene>
    <name evidence="8" type="ORF">ACFQDO_19520</name>
</gene>
<comment type="caution">
    <text evidence="8">The sequence shown here is derived from an EMBL/GenBank/DDBJ whole genome shotgun (WGS) entry which is preliminary data.</text>
</comment>
<accession>A0ABW1JIW7</accession>
<dbReference type="SUPFAM" id="SSF88659">
    <property type="entry name" value="Sigma3 and sigma4 domains of RNA polymerase sigma factors"/>
    <property type="match status" value="1"/>
</dbReference>
<dbReference type="InterPro" id="IPR013324">
    <property type="entry name" value="RNA_pol_sigma_r3/r4-like"/>
</dbReference>
<evidence type="ECO:0000256" key="5">
    <source>
        <dbReference type="ARBA" id="ARBA00023163"/>
    </source>
</evidence>
<keyword evidence="2" id="KW-0805">Transcription regulation</keyword>
<dbReference type="RefSeq" id="WP_345717842.1">
    <property type="nucleotide sequence ID" value="NZ_BAABFP010000007.1"/>
</dbReference>
<dbReference type="InterPro" id="IPR007627">
    <property type="entry name" value="RNA_pol_sigma70_r2"/>
</dbReference>
<evidence type="ECO:0000313" key="8">
    <source>
        <dbReference type="EMBL" id="MFC6009326.1"/>
    </source>
</evidence>
<keyword evidence="3" id="KW-0731">Sigma factor</keyword>
<dbReference type="Pfam" id="PF08281">
    <property type="entry name" value="Sigma70_r4_2"/>
    <property type="match status" value="1"/>
</dbReference>
<proteinExistence type="inferred from homology"/>
<dbReference type="Gene3D" id="1.10.1740.10">
    <property type="match status" value="1"/>
</dbReference>
<dbReference type="InterPro" id="IPR039425">
    <property type="entry name" value="RNA_pol_sigma-70-like"/>
</dbReference>
<organism evidence="8 9">
    <name type="scientific">Angustibacter luteus</name>
    <dbReference type="NCBI Taxonomy" id="658456"/>
    <lineage>
        <taxon>Bacteria</taxon>
        <taxon>Bacillati</taxon>
        <taxon>Actinomycetota</taxon>
        <taxon>Actinomycetes</taxon>
        <taxon>Kineosporiales</taxon>
        <taxon>Kineosporiaceae</taxon>
    </lineage>
</organism>
<evidence type="ECO:0000256" key="1">
    <source>
        <dbReference type="ARBA" id="ARBA00010641"/>
    </source>
</evidence>
<evidence type="ECO:0000256" key="4">
    <source>
        <dbReference type="ARBA" id="ARBA00023125"/>
    </source>
</evidence>
<dbReference type="InterPro" id="IPR013249">
    <property type="entry name" value="RNA_pol_sigma70_r4_t2"/>
</dbReference>
<name>A0ABW1JIW7_9ACTN</name>
<dbReference type="EMBL" id="JBHSRD010000008">
    <property type="protein sequence ID" value="MFC6009326.1"/>
    <property type="molecule type" value="Genomic_DNA"/>
</dbReference>
<dbReference type="NCBIfam" id="TIGR02937">
    <property type="entry name" value="sigma70-ECF"/>
    <property type="match status" value="1"/>
</dbReference>
<dbReference type="Gene3D" id="1.10.10.10">
    <property type="entry name" value="Winged helix-like DNA-binding domain superfamily/Winged helix DNA-binding domain"/>
    <property type="match status" value="1"/>
</dbReference>
<dbReference type="CDD" id="cd06171">
    <property type="entry name" value="Sigma70_r4"/>
    <property type="match status" value="1"/>
</dbReference>
<feature type="domain" description="RNA polymerase sigma-70 region 2" evidence="6">
    <location>
        <begin position="29"/>
        <end position="95"/>
    </location>
</feature>
<evidence type="ECO:0000313" key="9">
    <source>
        <dbReference type="Proteomes" id="UP001596189"/>
    </source>
</evidence>
<dbReference type="InterPro" id="IPR014284">
    <property type="entry name" value="RNA_pol_sigma-70_dom"/>
</dbReference>
<dbReference type="Pfam" id="PF04542">
    <property type="entry name" value="Sigma70_r2"/>
    <property type="match status" value="1"/>
</dbReference>
<feature type="domain" description="RNA polymerase sigma factor 70 region 4 type 2" evidence="7">
    <location>
        <begin position="133"/>
        <end position="183"/>
    </location>
</feature>
<dbReference type="InterPro" id="IPR036388">
    <property type="entry name" value="WH-like_DNA-bd_sf"/>
</dbReference>
<keyword evidence="9" id="KW-1185">Reference proteome</keyword>
<dbReference type="Proteomes" id="UP001596189">
    <property type="component" value="Unassembled WGS sequence"/>
</dbReference>
<evidence type="ECO:0000256" key="2">
    <source>
        <dbReference type="ARBA" id="ARBA00023015"/>
    </source>
</evidence>
<reference evidence="9" key="1">
    <citation type="journal article" date="2019" name="Int. J. Syst. Evol. Microbiol.">
        <title>The Global Catalogue of Microorganisms (GCM) 10K type strain sequencing project: providing services to taxonomists for standard genome sequencing and annotation.</title>
        <authorList>
            <consortium name="The Broad Institute Genomics Platform"/>
            <consortium name="The Broad Institute Genome Sequencing Center for Infectious Disease"/>
            <person name="Wu L."/>
            <person name="Ma J."/>
        </authorList>
    </citation>
    <scope>NUCLEOTIDE SEQUENCE [LARGE SCALE GENOMIC DNA]</scope>
    <source>
        <strain evidence="9">KACC 14249</strain>
    </source>
</reference>
<keyword evidence="4" id="KW-0238">DNA-binding</keyword>
<dbReference type="SUPFAM" id="SSF88946">
    <property type="entry name" value="Sigma2 domain of RNA polymerase sigma factors"/>
    <property type="match status" value="1"/>
</dbReference>